<dbReference type="PANTHER" id="PTHR44103">
    <property type="entry name" value="PROPROTEIN CONVERTASE P"/>
    <property type="match status" value="1"/>
</dbReference>
<protein>
    <submittedName>
        <fullName evidence="3">VCBS repeat-containing protein</fullName>
    </submittedName>
</protein>
<organism evidence="3">
    <name type="scientific">Streptomyces sp. SID12501</name>
    <dbReference type="NCBI Taxonomy" id="2706042"/>
    <lineage>
        <taxon>Bacteria</taxon>
        <taxon>Bacillati</taxon>
        <taxon>Actinomycetota</taxon>
        <taxon>Actinomycetes</taxon>
        <taxon>Kitasatosporales</taxon>
        <taxon>Streptomycetaceae</taxon>
        <taxon>Streptomyces</taxon>
    </lineage>
</organism>
<accession>A0A6B3BLY3</accession>
<evidence type="ECO:0000256" key="1">
    <source>
        <dbReference type="ARBA" id="ARBA00022729"/>
    </source>
</evidence>
<gene>
    <name evidence="3" type="ORF">G3I71_01960</name>
</gene>
<dbReference type="SUPFAM" id="SSF69318">
    <property type="entry name" value="Integrin alpha N-terminal domain"/>
    <property type="match status" value="1"/>
</dbReference>
<feature type="compositionally biased region" description="Basic residues" evidence="2">
    <location>
        <begin position="105"/>
        <end position="133"/>
    </location>
</feature>
<keyword evidence="1" id="KW-0732">Signal</keyword>
<feature type="region of interest" description="Disordered" evidence="2">
    <location>
        <begin position="1"/>
        <end position="40"/>
    </location>
</feature>
<dbReference type="InterPro" id="IPR028994">
    <property type="entry name" value="Integrin_alpha_N"/>
</dbReference>
<dbReference type="Pfam" id="PF13517">
    <property type="entry name" value="FG-GAP_3"/>
    <property type="match status" value="1"/>
</dbReference>
<evidence type="ECO:0000313" key="3">
    <source>
        <dbReference type="EMBL" id="NEC84656.1"/>
    </source>
</evidence>
<proteinExistence type="predicted"/>
<evidence type="ECO:0000256" key="2">
    <source>
        <dbReference type="SAM" id="MobiDB-lite"/>
    </source>
</evidence>
<feature type="region of interest" description="Disordered" evidence="2">
    <location>
        <begin position="82"/>
        <end position="149"/>
    </location>
</feature>
<reference evidence="3" key="1">
    <citation type="submission" date="2020-01" db="EMBL/GenBank/DDBJ databases">
        <title>Insect and environment-associated Actinomycetes.</title>
        <authorList>
            <person name="Currrie C."/>
            <person name="Chevrette M."/>
            <person name="Carlson C."/>
            <person name="Stubbendieck R."/>
            <person name="Wendt-Pienkowski E."/>
        </authorList>
    </citation>
    <scope>NUCLEOTIDE SEQUENCE</scope>
    <source>
        <strain evidence="3">SID12501</strain>
    </source>
</reference>
<dbReference type="Gene3D" id="2.130.10.130">
    <property type="entry name" value="Integrin alpha, N-terminal"/>
    <property type="match status" value="1"/>
</dbReference>
<comment type="caution">
    <text evidence="3">The sequence shown here is derived from an EMBL/GenBank/DDBJ whole genome shotgun (WGS) entry which is preliminary data.</text>
</comment>
<dbReference type="PANTHER" id="PTHR44103:SF1">
    <property type="entry name" value="PROPROTEIN CONVERTASE P"/>
    <property type="match status" value="1"/>
</dbReference>
<name>A0A6B3BLY3_9ACTN</name>
<sequence>MTSSSERQAANNEQRTSNVSGTCRGVRLPHSDSSHQTPRHCALPARSLCVTCEPPMCVEDGSADHGLPQALVKSAHLCEGCDPPGEETSRGQTRPGTGRADRARLGFRGRRRGRNHHSVRRDIRRRWRGAGRHGGRDILPPGDVSGDGRPDLIARKASTGAVYLYKGTSAGKLSAPVTLYANWKGYKKIVGAGDLDGDGIGDLLAQDKANNLYRFNGTGRGTFTARTKLFGSWGASYNAVVGIGDLNDDGHADLVARDTAGNLYRQSGDGKGSFGARTKIGSGWGGYKSLSSTTRPWTTGLAARVIDGFDGSRLRPALTR</sequence>
<dbReference type="EMBL" id="JAAGLU010000002">
    <property type="protein sequence ID" value="NEC84656.1"/>
    <property type="molecule type" value="Genomic_DNA"/>
</dbReference>
<dbReference type="InterPro" id="IPR013517">
    <property type="entry name" value="FG-GAP"/>
</dbReference>
<feature type="compositionally biased region" description="Polar residues" evidence="2">
    <location>
        <begin position="1"/>
        <end position="21"/>
    </location>
</feature>
<dbReference type="AlphaFoldDB" id="A0A6B3BLY3"/>